<dbReference type="InterPro" id="IPR012292">
    <property type="entry name" value="Globin/Proto"/>
</dbReference>
<dbReference type="PANTHER" id="PTHR32089:SF112">
    <property type="entry name" value="LYSOZYME-LIKE PROTEIN-RELATED"/>
    <property type="match status" value="1"/>
</dbReference>
<dbReference type="PRINTS" id="PR00260">
    <property type="entry name" value="CHEMTRNSDUCR"/>
</dbReference>
<comment type="caution">
    <text evidence="5">The sequence shown here is derived from an EMBL/GenBank/DDBJ whole genome shotgun (WGS) entry which is preliminary data.</text>
</comment>
<evidence type="ECO:0000259" key="4">
    <source>
        <dbReference type="PROSITE" id="PS50111"/>
    </source>
</evidence>
<dbReference type="InterPro" id="IPR044398">
    <property type="entry name" value="Globin-sensor_dom"/>
</dbReference>
<dbReference type="Gene3D" id="1.10.490.10">
    <property type="entry name" value="Globins"/>
    <property type="match status" value="1"/>
</dbReference>
<dbReference type="PANTHER" id="PTHR32089">
    <property type="entry name" value="METHYL-ACCEPTING CHEMOTAXIS PROTEIN MCPB"/>
    <property type="match status" value="1"/>
</dbReference>
<dbReference type="CDD" id="cd01068">
    <property type="entry name" value="globin_sensor"/>
    <property type="match status" value="1"/>
</dbReference>
<keyword evidence="1 3" id="KW-0807">Transducer</keyword>
<gene>
    <name evidence="5" type="ORF">FHS82_002028</name>
</gene>
<dbReference type="Proteomes" id="UP001429580">
    <property type="component" value="Unassembled WGS sequence"/>
</dbReference>
<dbReference type="InterPro" id="IPR009050">
    <property type="entry name" value="Globin-like_sf"/>
</dbReference>
<dbReference type="SMART" id="SM00283">
    <property type="entry name" value="MA"/>
    <property type="match status" value="1"/>
</dbReference>
<dbReference type="SUPFAM" id="SSF46458">
    <property type="entry name" value="Globin-like"/>
    <property type="match status" value="1"/>
</dbReference>
<organism evidence="5 6">
    <name type="scientific">Pseudochelatococcus lubricantis</name>
    <dbReference type="NCBI Taxonomy" id="1538102"/>
    <lineage>
        <taxon>Bacteria</taxon>
        <taxon>Pseudomonadati</taxon>
        <taxon>Pseudomonadota</taxon>
        <taxon>Alphaproteobacteria</taxon>
        <taxon>Hyphomicrobiales</taxon>
        <taxon>Chelatococcaceae</taxon>
        <taxon>Pseudochelatococcus</taxon>
    </lineage>
</organism>
<dbReference type="Gene3D" id="1.10.287.950">
    <property type="entry name" value="Methyl-accepting chemotaxis protein"/>
    <property type="match status" value="1"/>
</dbReference>
<feature type="domain" description="Methyl-accepting transducer" evidence="4">
    <location>
        <begin position="192"/>
        <end position="414"/>
    </location>
</feature>
<evidence type="ECO:0000313" key="6">
    <source>
        <dbReference type="Proteomes" id="UP001429580"/>
    </source>
</evidence>
<evidence type="ECO:0000256" key="3">
    <source>
        <dbReference type="PROSITE-ProRule" id="PRU00284"/>
    </source>
</evidence>
<dbReference type="RefSeq" id="WP_166951879.1">
    <property type="nucleotide sequence ID" value="NZ_JAASQI010000004.1"/>
</dbReference>
<protein>
    <submittedName>
        <fullName evidence="5">Methyl-accepting chemotaxis protein</fullName>
    </submittedName>
</protein>
<dbReference type="EMBL" id="JAASQI010000004">
    <property type="protein sequence ID" value="NIJ58186.1"/>
    <property type="molecule type" value="Genomic_DNA"/>
</dbReference>
<evidence type="ECO:0000256" key="2">
    <source>
        <dbReference type="ARBA" id="ARBA00029447"/>
    </source>
</evidence>
<reference evidence="5 6" key="1">
    <citation type="submission" date="2020-03" db="EMBL/GenBank/DDBJ databases">
        <title>Genomic Encyclopedia of Type Strains, Phase IV (KMG-IV): sequencing the most valuable type-strain genomes for metagenomic binning, comparative biology and taxonomic classification.</title>
        <authorList>
            <person name="Goeker M."/>
        </authorList>
    </citation>
    <scope>NUCLEOTIDE SEQUENCE [LARGE SCALE GENOMIC DNA]</scope>
    <source>
        <strain evidence="5 6">DSM 103870</strain>
    </source>
</reference>
<name>A0ABX0UZ24_9HYPH</name>
<dbReference type="Pfam" id="PF00015">
    <property type="entry name" value="MCPsignal"/>
    <property type="match status" value="1"/>
</dbReference>
<keyword evidence="6" id="KW-1185">Reference proteome</keyword>
<sequence length="448" mass="47149">MIDISDRISFLGIDDEVKATLQELRPIIEGALPEILDAFYAHLLARPDVAQLFGPTPEAAQSAAGHARRGQIVHWQRLFSGRFDADYVSSVQRVGLIHSRIGLEPSRYIGGYMILLDHLNTLIARTSVSLLRPAAARQRAGRMADAVNRVVMLDMDIAISTYLDAVREAYDTQLASGFDLSVKNIVGSVAQSIDALNASARSVTETVAVTQRHAEESTKAAELASVNTQTVAAATEELSATSDEISRLVERSAEVARQAVTQATEVNVAVDGLSQVARRIGEVVELIQAVAAQTRLLALNATIEAARAGNAGRGFAVVATEVKSLAAQTEHATADIATRIAEIQQAASETASSISSVGATIGEISAIAGSVATSVQEQLAATADISRSIQQAANETTRIAANMNEVIEAAGHATQSGAEVSAVSERLAGDASSLAREADTFLTSLRKA</sequence>
<dbReference type="PROSITE" id="PS50111">
    <property type="entry name" value="CHEMOTAXIS_TRANSDUC_2"/>
    <property type="match status" value="1"/>
</dbReference>
<comment type="similarity">
    <text evidence="2">Belongs to the methyl-accepting chemotaxis (MCP) protein family.</text>
</comment>
<evidence type="ECO:0000256" key="1">
    <source>
        <dbReference type="ARBA" id="ARBA00023224"/>
    </source>
</evidence>
<proteinExistence type="inferred from homology"/>
<accession>A0ABX0UZ24</accession>
<evidence type="ECO:0000313" key="5">
    <source>
        <dbReference type="EMBL" id="NIJ58186.1"/>
    </source>
</evidence>
<dbReference type="InterPro" id="IPR039379">
    <property type="entry name" value="Protoglobin_sensor_dom"/>
</dbReference>
<dbReference type="InterPro" id="IPR004090">
    <property type="entry name" value="Chemotax_Me-accpt_rcpt"/>
</dbReference>
<dbReference type="SUPFAM" id="SSF58104">
    <property type="entry name" value="Methyl-accepting chemotaxis protein (MCP) signaling domain"/>
    <property type="match status" value="1"/>
</dbReference>
<dbReference type="InterPro" id="IPR004089">
    <property type="entry name" value="MCPsignal_dom"/>
</dbReference>
<dbReference type="Pfam" id="PF11563">
    <property type="entry name" value="Protoglobin"/>
    <property type="match status" value="1"/>
</dbReference>